<dbReference type="VEuPathDB" id="FungiDB:VP01_1231g4"/>
<gene>
    <name evidence="3" type="ORF">VP01_1231g4</name>
</gene>
<dbReference type="PANTHER" id="PTHR34409:SF1">
    <property type="entry name" value="MYB-LIKE DOMAIN-CONTAINING PROTEIN"/>
    <property type="match status" value="1"/>
</dbReference>
<reference evidence="3 4" key="1">
    <citation type="submission" date="2015-08" db="EMBL/GenBank/DDBJ databases">
        <title>Next Generation Sequencing and Analysis of the Genome of Puccinia sorghi L Schw, the Causal Agent of Maize Common Rust.</title>
        <authorList>
            <person name="Rochi L."/>
            <person name="Burguener G."/>
            <person name="Darino M."/>
            <person name="Turjanski A."/>
            <person name="Kreff E."/>
            <person name="Dieguez M.J."/>
            <person name="Sacco F."/>
        </authorList>
    </citation>
    <scope>NUCLEOTIDE SEQUENCE [LARGE SCALE GENOMIC DNA]</scope>
    <source>
        <strain evidence="3 4">RO10H11247</strain>
    </source>
</reference>
<accession>A0A0L6VQ20</accession>
<sequence length="336" mass="37241">MGFCHFHFFSRTARKFHQTWSSDCTALVAAVKTILPLGSQEWAKVQDIYNQYVTTNNRTTREIDPHLNEAICPPWIREAKMVDLSFRERAVHNAMLNDENGDVDGVGANISLSGDPENAHQERQESEEVLGTQSHTVVLGNQSPPEHQSTRAPDSAPNAARRVPSTSISPALSSTRPAKHACHNPLQDNLNSFFLSPKDEKSGNENKGFHSSEINRSRDGFNLQLVRLQDKNARMKASLQKAHENLSLAQREITQLSVDKANIQSKLSMELSNMQNKMEVMQLRLKMQHGPNLHMGVGRLIYWGANNLPICDPGAGGMNPPNLASTSFGAGIHHLG</sequence>
<evidence type="ECO:0000313" key="4">
    <source>
        <dbReference type="Proteomes" id="UP000037035"/>
    </source>
</evidence>
<feature type="compositionally biased region" description="Basic and acidic residues" evidence="2">
    <location>
        <begin position="117"/>
        <end position="126"/>
    </location>
</feature>
<feature type="region of interest" description="Disordered" evidence="2">
    <location>
        <begin position="98"/>
        <end position="180"/>
    </location>
</feature>
<dbReference type="EMBL" id="LAVV01002577">
    <property type="protein sequence ID" value="KNZ62712.1"/>
    <property type="molecule type" value="Genomic_DNA"/>
</dbReference>
<organism evidence="3 4">
    <name type="scientific">Puccinia sorghi</name>
    <dbReference type="NCBI Taxonomy" id="27349"/>
    <lineage>
        <taxon>Eukaryota</taxon>
        <taxon>Fungi</taxon>
        <taxon>Dikarya</taxon>
        <taxon>Basidiomycota</taxon>
        <taxon>Pucciniomycotina</taxon>
        <taxon>Pucciniomycetes</taxon>
        <taxon>Pucciniales</taxon>
        <taxon>Pucciniaceae</taxon>
        <taxon>Puccinia</taxon>
    </lineage>
</organism>
<evidence type="ECO:0000313" key="3">
    <source>
        <dbReference type="EMBL" id="KNZ62712.1"/>
    </source>
</evidence>
<dbReference type="Proteomes" id="UP000037035">
    <property type="component" value="Unassembled WGS sequence"/>
</dbReference>
<evidence type="ECO:0000256" key="2">
    <source>
        <dbReference type="SAM" id="MobiDB-lite"/>
    </source>
</evidence>
<comment type="caution">
    <text evidence="3">The sequence shown here is derived from an EMBL/GenBank/DDBJ whole genome shotgun (WGS) entry which is preliminary data.</text>
</comment>
<feature type="compositionally biased region" description="Polar residues" evidence="2">
    <location>
        <begin position="164"/>
        <end position="176"/>
    </location>
</feature>
<dbReference type="OrthoDB" id="2499380at2759"/>
<feature type="compositionally biased region" description="Polar residues" evidence="2">
    <location>
        <begin position="131"/>
        <end position="152"/>
    </location>
</feature>
<protein>
    <submittedName>
        <fullName evidence="3">Uncharacterized protein</fullName>
    </submittedName>
</protein>
<evidence type="ECO:0000256" key="1">
    <source>
        <dbReference type="SAM" id="Coils"/>
    </source>
</evidence>
<feature type="compositionally biased region" description="Basic and acidic residues" evidence="2">
    <location>
        <begin position="197"/>
        <end position="215"/>
    </location>
</feature>
<feature type="coiled-coil region" evidence="1">
    <location>
        <begin position="225"/>
        <end position="259"/>
    </location>
</feature>
<keyword evidence="1" id="KW-0175">Coiled coil</keyword>
<name>A0A0L6VQ20_9BASI</name>
<dbReference type="PANTHER" id="PTHR34409">
    <property type="entry name" value="SET DOMAIN-CONTAINING PROTEIN"/>
    <property type="match status" value="1"/>
</dbReference>
<dbReference type="AlphaFoldDB" id="A0A0L6VQ20"/>
<feature type="region of interest" description="Disordered" evidence="2">
    <location>
        <begin position="196"/>
        <end position="215"/>
    </location>
</feature>
<keyword evidence="4" id="KW-1185">Reference proteome</keyword>
<proteinExistence type="predicted"/>